<comment type="caution">
    <text evidence="3">The sequence shown here is derived from an EMBL/GenBank/DDBJ whole genome shotgun (WGS) entry which is preliminary data.</text>
</comment>
<dbReference type="SUPFAM" id="SSF51215">
    <property type="entry name" value="Regulatory protein AraC"/>
    <property type="match status" value="1"/>
</dbReference>
<dbReference type="EMBL" id="AMRI01000004">
    <property type="protein sequence ID" value="EKE76723.1"/>
    <property type="molecule type" value="Genomic_DNA"/>
</dbReference>
<gene>
    <name evidence="3" type="ORF">B3C1_03980</name>
</gene>
<dbReference type="InterPro" id="IPR003313">
    <property type="entry name" value="AraC-bd"/>
</dbReference>
<keyword evidence="4" id="KW-1185">Reference proteome</keyword>
<dbReference type="OrthoDB" id="5916374at2"/>
<dbReference type="Pfam" id="PF02311">
    <property type="entry name" value="AraC_binding"/>
    <property type="match status" value="1"/>
</dbReference>
<organism evidence="3 4">
    <name type="scientific">Gallaecimonas xiamenensis 3-C-1</name>
    <dbReference type="NCBI Taxonomy" id="745411"/>
    <lineage>
        <taxon>Bacteria</taxon>
        <taxon>Pseudomonadati</taxon>
        <taxon>Pseudomonadota</taxon>
        <taxon>Gammaproteobacteria</taxon>
        <taxon>Enterobacterales</taxon>
        <taxon>Gallaecimonadaceae</taxon>
        <taxon>Gallaecimonas</taxon>
    </lineage>
</organism>
<keyword evidence="1" id="KW-0238">DNA-binding</keyword>
<accession>K2JN93</accession>
<dbReference type="RefSeq" id="WP_008483071.1">
    <property type="nucleotide sequence ID" value="NZ_AMRI01000004.1"/>
</dbReference>
<dbReference type="InterPro" id="IPR037923">
    <property type="entry name" value="HTH-like"/>
</dbReference>
<evidence type="ECO:0000256" key="1">
    <source>
        <dbReference type="ARBA" id="ARBA00023125"/>
    </source>
</evidence>
<evidence type="ECO:0000313" key="4">
    <source>
        <dbReference type="Proteomes" id="UP000006755"/>
    </source>
</evidence>
<evidence type="ECO:0000313" key="3">
    <source>
        <dbReference type="EMBL" id="EKE76723.1"/>
    </source>
</evidence>
<proteinExistence type="predicted"/>
<dbReference type="AlphaFoldDB" id="K2JN93"/>
<dbReference type="Proteomes" id="UP000006755">
    <property type="component" value="Unassembled WGS sequence"/>
</dbReference>
<dbReference type="GO" id="GO:0006355">
    <property type="term" value="P:regulation of DNA-templated transcription"/>
    <property type="evidence" value="ECO:0007669"/>
    <property type="project" value="InterPro"/>
</dbReference>
<dbReference type="GO" id="GO:0003677">
    <property type="term" value="F:DNA binding"/>
    <property type="evidence" value="ECO:0007669"/>
    <property type="project" value="UniProtKB-KW"/>
</dbReference>
<reference evidence="3 4" key="1">
    <citation type="journal article" date="2012" name="J. Bacteriol.">
        <title>Genome Sequence of Gallaecimonas xiamenensis Type Strain 3-C-1.</title>
        <authorList>
            <person name="Lai Q."/>
            <person name="Wang L."/>
            <person name="Wang W."/>
            <person name="Shao Z."/>
        </authorList>
    </citation>
    <scope>NUCLEOTIDE SEQUENCE [LARGE SCALE GENOMIC DNA]</scope>
    <source>
        <strain evidence="3 4">3-C-1</strain>
    </source>
</reference>
<feature type="domain" description="AraC-type arabinose-binding/dimerisation" evidence="2">
    <location>
        <begin position="29"/>
        <end position="82"/>
    </location>
</feature>
<name>K2JN93_9GAMM</name>
<dbReference type="STRING" id="745411.B3C1_03980"/>
<sequence length="172" mass="18276">MYLPLTLERRQQAKARLSARQRLATDLLLAWEEGLGALRLGKQYFAVKPGDLIWLPAGTLFALGASDASAFSVLWLSKRLALALPGQVGLLADPWFAATLARATAAQGEHRQGLLKVLAGELATAKPQALGQVLPWPAPGALAPLALIEAGRQGQHQQGLDIDPRPLALTPA</sequence>
<evidence type="ECO:0000259" key="2">
    <source>
        <dbReference type="Pfam" id="PF02311"/>
    </source>
</evidence>
<protein>
    <recommendedName>
        <fullName evidence="2">AraC-type arabinose-binding/dimerisation domain-containing protein</fullName>
    </recommendedName>
</protein>